<keyword evidence="4" id="KW-1185">Reference proteome</keyword>
<keyword evidence="2" id="KW-0456">Lyase</keyword>
<evidence type="ECO:0000313" key="4">
    <source>
        <dbReference type="Proteomes" id="UP000807159"/>
    </source>
</evidence>
<reference evidence="3" key="1">
    <citation type="journal article" date="2021" name="J. Hered.">
        <title>Genome Assembly of Salicaceae Populus deltoides (Eastern Cottonwood) I-69 Based on Nanopore Sequencing and Hi-C Technologies.</title>
        <authorList>
            <person name="Bai S."/>
            <person name="Wu H."/>
            <person name="Zhang J."/>
            <person name="Pan Z."/>
            <person name="Zhao W."/>
            <person name="Li Z."/>
            <person name="Tong C."/>
        </authorList>
    </citation>
    <scope>NUCLEOTIDE SEQUENCE</scope>
    <source>
        <tissue evidence="3">Leaf</tissue>
    </source>
</reference>
<evidence type="ECO:0000313" key="3">
    <source>
        <dbReference type="EMBL" id="KAH8480821.1"/>
    </source>
</evidence>
<evidence type="ECO:0000256" key="2">
    <source>
        <dbReference type="ARBA" id="ARBA00023239"/>
    </source>
</evidence>
<dbReference type="GO" id="GO:0004586">
    <property type="term" value="F:ornithine decarboxylase activity"/>
    <property type="evidence" value="ECO:0007669"/>
    <property type="project" value="TreeGrafter"/>
</dbReference>
<dbReference type="Proteomes" id="UP000807159">
    <property type="component" value="Chromosome 19"/>
</dbReference>
<protein>
    <submittedName>
        <fullName evidence="3">Uncharacterized protein</fullName>
    </submittedName>
</protein>
<comment type="caution">
    <text evidence="3">The sequence shown here is derived from an EMBL/GenBank/DDBJ whole genome shotgun (WGS) entry which is preliminary data.</text>
</comment>
<proteinExistence type="predicted"/>
<name>A0A8T2WLG9_POPDE</name>
<gene>
    <name evidence="3" type="ORF">H0E87_030903</name>
</gene>
<dbReference type="PANTHER" id="PTHR11482">
    <property type="entry name" value="ARGININE/DIAMINOPIMELATE/ORNITHINE DECARBOXYLASE"/>
    <property type="match status" value="1"/>
</dbReference>
<dbReference type="PANTHER" id="PTHR11482:SF6">
    <property type="entry name" value="ORNITHINE DECARBOXYLASE 1-RELATED"/>
    <property type="match status" value="1"/>
</dbReference>
<evidence type="ECO:0000256" key="1">
    <source>
        <dbReference type="ARBA" id="ARBA00022898"/>
    </source>
</evidence>
<sequence length="188" mass="20440">MAMCPLDGNVFSSSSLKVILEASKEKGQQLVSIPSNGLDSLFRSISDKQVEAEPFYILDSGVVARLVKKWKQNMPNLGTKFDAFPKTMVPLLQHAHQAGMEVAGVAGVSFHGVAQHNMPPTNIINIGGGFKANPLSDEIGATVNDAIQEFFPGDKSFEVMAEPRRCFCETAFTLVTDVLGKRLRGDKR</sequence>
<organism evidence="3 4">
    <name type="scientific">Populus deltoides</name>
    <name type="common">Eastern poplar</name>
    <name type="synonym">Eastern cottonwood</name>
    <dbReference type="NCBI Taxonomy" id="3696"/>
    <lineage>
        <taxon>Eukaryota</taxon>
        <taxon>Viridiplantae</taxon>
        <taxon>Streptophyta</taxon>
        <taxon>Embryophyta</taxon>
        <taxon>Tracheophyta</taxon>
        <taxon>Spermatophyta</taxon>
        <taxon>Magnoliopsida</taxon>
        <taxon>eudicotyledons</taxon>
        <taxon>Gunneridae</taxon>
        <taxon>Pentapetalae</taxon>
        <taxon>rosids</taxon>
        <taxon>fabids</taxon>
        <taxon>Malpighiales</taxon>
        <taxon>Salicaceae</taxon>
        <taxon>Saliceae</taxon>
        <taxon>Populus</taxon>
    </lineage>
</organism>
<dbReference type="InterPro" id="IPR002433">
    <property type="entry name" value="Orn_de-COase"/>
</dbReference>
<dbReference type="Gene3D" id="3.20.20.10">
    <property type="entry name" value="Alanine racemase"/>
    <property type="match status" value="1"/>
</dbReference>
<dbReference type="SUPFAM" id="SSF51419">
    <property type="entry name" value="PLP-binding barrel"/>
    <property type="match status" value="1"/>
</dbReference>
<dbReference type="GO" id="GO:0033387">
    <property type="term" value="P:putrescine biosynthetic process from arginine, via ornithine"/>
    <property type="evidence" value="ECO:0007669"/>
    <property type="project" value="TreeGrafter"/>
</dbReference>
<accession>A0A8T2WLG9</accession>
<dbReference type="InterPro" id="IPR029066">
    <property type="entry name" value="PLP-binding_barrel"/>
</dbReference>
<dbReference type="EMBL" id="JACEGQ020000019">
    <property type="protein sequence ID" value="KAH8480821.1"/>
    <property type="molecule type" value="Genomic_DNA"/>
</dbReference>
<dbReference type="AlphaFoldDB" id="A0A8T2WLG9"/>
<keyword evidence="1" id="KW-0663">Pyridoxal phosphate</keyword>
<dbReference type="GO" id="GO:0005737">
    <property type="term" value="C:cytoplasm"/>
    <property type="evidence" value="ECO:0007669"/>
    <property type="project" value="TreeGrafter"/>
</dbReference>